<dbReference type="GO" id="GO:0016787">
    <property type="term" value="F:hydrolase activity"/>
    <property type="evidence" value="ECO:0007669"/>
    <property type="project" value="InterPro"/>
</dbReference>
<evidence type="ECO:0000313" key="2">
    <source>
        <dbReference type="EMBL" id="TWU45458.1"/>
    </source>
</evidence>
<dbReference type="PROSITE" id="PS51257">
    <property type="entry name" value="PROKAR_LIPOPROTEIN"/>
    <property type="match status" value="1"/>
</dbReference>
<reference evidence="2 3" key="1">
    <citation type="submission" date="2019-02" db="EMBL/GenBank/DDBJ databases">
        <title>Deep-cultivation of Planctomycetes and their phenomic and genomic characterization uncovers novel biology.</title>
        <authorList>
            <person name="Wiegand S."/>
            <person name="Jogler M."/>
            <person name="Boedeker C."/>
            <person name="Pinto D."/>
            <person name="Vollmers J."/>
            <person name="Rivas-Marin E."/>
            <person name="Kohn T."/>
            <person name="Peeters S.H."/>
            <person name="Heuer A."/>
            <person name="Rast P."/>
            <person name="Oberbeckmann S."/>
            <person name="Bunk B."/>
            <person name="Jeske O."/>
            <person name="Meyerdierks A."/>
            <person name="Storesund J.E."/>
            <person name="Kallscheuer N."/>
            <person name="Luecker S."/>
            <person name="Lage O.M."/>
            <person name="Pohl T."/>
            <person name="Merkel B.J."/>
            <person name="Hornburger P."/>
            <person name="Mueller R.-W."/>
            <person name="Bruemmer F."/>
            <person name="Labrenz M."/>
            <person name="Spormann A.M."/>
            <person name="Op Den Camp H."/>
            <person name="Overmann J."/>
            <person name="Amann R."/>
            <person name="Jetten M.S.M."/>
            <person name="Mascher T."/>
            <person name="Medema M.H."/>
            <person name="Devos D.P."/>
            <person name="Kaster A.-K."/>
            <person name="Ovreas L."/>
            <person name="Rohde M."/>
            <person name="Galperin M.Y."/>
            <person name="Jogler C."/>
        </authorList>
    </citation>
    <scope>NUCLEOTIDE SEQUENCE [LARGE SCALE GENOMIC DNA]</scope>
    <source>
        <strain evidence="2 3">Q31b</strain>
    </source>
</reference>
<sequence length="231" mass="26229">MIRVQTVNATETKGVKGPSTMFISIFLILSSCLLPPSVALEESFSASDVGKLPPEFIAMHTGDGPPGKWLVTSDGDNRVLTQRDDSQSKDRTHIAIVDHQKLRNVKLSVRIKLVGGEKEKSAGIVWRFKDKKNYLLARIDVKDKRVRLYRVINGNRIRIGGDDKTELQHDRWYTLRIEHIGDNIKVYLDDNIVAMQEDRHFRDFGGIGLWTKSDSVAFFDDLHLKAFDATH</sequence>
<dbReference type="Pfam" id="PF06439">
    <property type="entry name" value="3keto-disac_hyd"/>
    <property type="match status" value="1"/>
</dbReference>
<gene>
    <name evidence="2" type="ORF">Q31b_06300</name>
</gene>
<evidence type="ECO:0000259" key="1">
    <source>
        <dbReference type="Pfam" id="PF06439"/>
    </source>
</evidence>
<organism evidence="2 3">
    <name type="scientific">Novipirellula aureliae</name>
    <dbReference type="NCBI Taxonomy" id="2527966"/>
    <lineage>
        <taxon>Bacteria</taxon>
        <taxon>Pseudomonadati</taxon>
        <taxon>Planctomycetota</taxon>
        <taxon>Planctomycetia</taxon>
        <taxon>Pirellulales</taxon>
        <taxon>Pirellulaceae</taxon>
        <taxon>Novipirellula</taxon>
    </lineage>
</organism>
<accession>A0A5C6E9E1</accession>
<feature type="domain" description="3-keto-alpha-glucoside-1,2-lyase/3-keto-2-hydroxy-glucal hydratase" evidence="1">
    <location>
        <begin position="67"/>
        <end position="222"/>
    </location>
</feature>
<comment type="caution">
    <text evidence="2">The sequence shown here is derived from an EMBL/GenBank/DDBJ whole genome shotgun (WGS) entry which is preliminary data.</text>
</comment>
<dbReference type="Gene3D" id="2.60.120.560">
    <property type="entry name" value="Exo-inulinase, domain 1"/>
    <property type="match status" value="1"/>
</dbReference>
<protein>
    <recommendedName>
        <fullName evidence="1">3-keto-alpha-glucoside-1,2-lyase/3-keto-2-hydroxy-glucal hydratase domain-containing protein</fullName>
    </recommendedName>
</protein>
<name>A0A5C6E9E1_9BACT</name>
<evidence type="ECO:0000313" key="3">
    <source>
        <dbReference type="Proteomes" id="UP000315471"/>
    </source>
</evidence>
<dbReference type="EMBL" id="SJPY01000001">
    <property type="protein sequence ID" value="TWU45458.1"/>
    <property type="molecule type" value="Genomic_DNA"/>
</dbReference>
<proteinExistence type="predicted"/>
<dbReference type="InterPro" id="IPR010496">
    <property type="entry name" value="AL/BT2_dom"/>
</dbReference>
<dbReference type="Proteomes" id="UP000315471">
    <property type="component" value="Unassembled WGS sequence"/>
</dbReference>
<keyword evidence="3" id="KW-1185">Reference proteome</keyword>
<dbReference type="AlphaFoldDB" id="A0A5C6E9E1"/>